<protein>
    <submittedName>
        <fullName evidence="1">Uncharacterized protein</fullName>
    </submittedName>
</protein>
<sequence length="450" mass="49852">MAPAKHFLFFLICLFPFLVSVTMTIPKGITMKLIHRHSIHFSSSNSQPNNMSLDLSSQAFGGSMSHLDGTISGCGAPEARPCPKDIQASLWSKAHSSVFFVEFYIKDSSHRVLAVMDTGSRLTWVHCIPCTRCHEADSQIFDPSTSSTYQNVSCRSFYCEETMHHKCSELGNCEYTMFYTGAAPSSGSLSMESFIFGTSDDGLVTVPDVVFGCSHQSHEHPDLVMGVVGLSAKMPSFATQFGGKFSYCVGNIKDHAYEYNQLSFGDAAIFNGDVTPLVVDPSNGFYFLDLEGISLGGTMVNLPTGTFRKRDSWHGGVMIDSGSEDTYLPVEVYYILAEDVRKTVSQLRSQFRGRYGIRRLCFEGNMSTDTEGFPILRFHFPGGAELAMEAESLFIQTETALFCMTLATKSEPLFQHFILGINAQQYNNIGIDPSAKKLYIQRIECDLLLH</sequence>
<dbReference type="Proteomes" id="UP001057402">
    <property type="component" value="Chromosome 3"/>
</dbReference>
<gene>
    <name evidence="1" type="ORF">MLD38_007195</name>
</gene>
<reference evidence="2" key="1">
    <citation type="journal article" date="2023" name="Front. Plant Sci.">
        <title>Chromosomal-level genome assembly of Melastoma candidum provides insights into trichome evolution.</title>
        <authorList>
            <person name="Zhong Y."/>
            <person name="Wu W."/>
            <person name="Sun C."/>
            <person name="Zou P."/>
            <person name="Liu Y."/>
            <person name="Dai S."/>
            <person name="Zhou R."/>
        </authorList>
    </citation>
    <scope>NUCLEOTIDE SEQUENCE [LARGE SCALE GENOMIC DNA]</scope>
</reference>
<dbReference type="EMBL" id="CM042882">
    <property type="protein sequence ID" value="KAI4381084.1"/>
    <property type="molecule type" value="Genomic_DNA"/>
</dbReference>
<proteinExistence type="predicted"/>
<keyword evidence="2" id="KW-1185">Reference proteome</keyword>
<evidence type="ECO:0000313" key="1">
    <source>
        <dbReference type="EMBL" id="KAI4381084.1"/>
    </source>
</evidence>
<organism evidence="1 2">
    <name type="scientific">Melastoma candidum</name>
    <dbReference type="NCBI Taxonomy" id="119954"/>
    <lineage>
        <taxon>Eukaryota</taxon>
        <taxon>Viridiplantae</taxon>
        <taxon>Streptophyta</taxon>
        <taxon>Embryophyta</taxon>
        <taxon>Tracheophyta</taxon>
        <taxon>Spermatophyta</taxon>
        <taxon>Magnoliopsida</taxon>
        <taxon>eudicotyledons</taxon>
        <taxon>Gunneridae</taxon>
        <taxon>Pentapetalae</taxon>
        <taxon>rosids</taxon>
        <taxon>malvids</taxon>
        <taxon>Myrtales</taxon>
        <taxon>Melastomataceae</taxon>
        <taxon>Melastomatoideae</taxon>
        <taxon>Melastomateae</taxon>
        <taxon>Melastoma</taxon>
    </lineage>
</organism>
<name>A0ACB9RQG4_9MYRT</name>
<comment type="caution">
    <text evidence="1">The sequence shown here is derived from an EMBL/GenBank/DDBJ whole genome shotgun (WGS) entry which is preliminary data.</text>
</comment>
<accession>A0ACB9RQG4</accession>
<evidence type="ECO:0000313" key="2">
    <source>
        <dbReference type="Proteomes" id="UP001057402"/>
    </source>
</evidence>